<evidence type="ECO:0000259" key="2">
    <source>
        <dbReference type="Pfam" id="PF02182"/>
    </source>
</evidence>
<dbReference type="InParanoid" id="A0A1V8SEX6"/>
<evidence type="ECO:0000313" key="3">
    <source>
        <dbReference type="EMBL" id="OQN97653.1"/>
    </source>
</evidence>
<dbReference type="SUPFAM" id="SSF88697">
    <property type="entry name" value="PUA domain-like"/>
    <property type="match status" value="1"/>
</dbReference>
<gene>
    <name evidence="3" type="ORF">B0A48_16517</name>
</gene>
<name>A0A1V8SEX6_9PEZI</name>
<dbReference type="Gene3D" id="2.30.280.10">
    <property type="entry name" value="SRA-YDG"/>
    <property type="match status" value="1"/>
</dbReference>
<dbReference type="InterPro" id="IPR003105">
    <property type="entry name" value="SRA_YDG"/>
</dbReference>
<dbReference type="InterPro" id="IPR015947">
    <property type="entry name" value="PUA-like_sf"/>
</dbReference>
<dbReference type="InterPro" id="IPR036987">
    <property type="entry name" value="SRA-YDG_sf"/>
</dbReference>
<feature type="domain" description="YDG" evidence="2">
    <location>
        <begin position="143"/>
        <end position="273"/>
    </location>
</feature>
<evidence type="ECO:0000313" key="4">
    <source>
        <dbReference type="Proteomes" id="UP000192596"/>
    </source>
</evidence>
<dbReference type="Pfam" id="PF02182">
    <property type="entry name" value="SAD_SRA"/>
    <property type="match status" value="1"/>
</dbReference>
<dbReference type="AlphaFoldDB" id="A0A1V8SEX6"/>
<comment type="caution">
    <text evidence="3">The sequence shown here is derived from an EMBL/GenBank/DDBJ whole genome shotgun (WGS) entry which is preliminary data.</text>
</comment>
<protein>
    <recommendedName>
        <fullName evidence="2">YDG domain-containing protein</fullName>
    </recommendedName>
</protein>
<dbReference type="STRING" id="1507870.A0A1V8SEX6"/>
<dbReference type="EMBL" id="NAJO01000052">
    <property type="protein sequence ID" value="OQN97653.1"/>
    <property type="molecule type" value="Genomic_DNA"/>
</dbReference>
<keyword evidence="1" id="KW-0539">Nucleus</keyword>
<accession>A0A1V8SEX6</accession>
<reference evidence="4" key="1">
    <citation type="submission" date="2017-03" db="EMBL/GenBank/DDBJ databases">
        <title>Genomes of endolithic fungi from Antarctica.</title>
        <authorList>
            <person name="Coleine C."/>
            <person name="Masonjones S."/>
            <person name="Stajich J.E."/>
        </authorList>
    </citation>
    <scope>NUCLEOTIDE SEQUENCE [LARGE SCALE GENOMIC DNA]</scope>
    <source>
        <strain evidence="4">CCFEE 5527</strain>
    </source>
</reference>
<proteinExistence type="predicted"/>
<evidence type="ECO:0000256" key="1">
    <source>
        <dbReference type="ARBA" id="ARBA00023242"/>
    </source>
</evidence>
<dbReference type="OrthoDB" id="3244603at2759"/>
<keyword evidence="4" id="KW-1185">Reference proteome</keyword>
<sequence>MPSTLSQTTHHIRNILDPVISISGPSLPHSEVTSLTSLFTSMLIAPPPSLADLRSSRIHLAILDMIGVATRWPEEILNLAEKVAETWEFELEMGLKEIGWDAHRLDDWKGCESLGRREVLVRWLKEPNVLLSPARARRTGDLGFRPGDWWINALFALKAGIIDSADPKGGIVADAKGAYAVLMSGEDEIRGETAEEFTYRAREGDKGRYRLTAATVDSRQPVRILRSHNLRSFFSPVAGVRYEGLFRVTSWAVVHTKGTKQTNYDITFKRLPNEAAMDVVLSRPWAEEMDDYRLYKRMRRDARRQAAAEAAKRPDLVVSSDGTAEIG</sequence>
<dbReference type="Proteomes" id="UP000192596">
    <property type="component" value="Unassembled WGS sequence"/>
</dbReference>
<organism evidence="3 4">
    <name type="scientific">Cryoendolithus antarcticus</name>
    <dbReference type="NCBI Taxonomy" id="1507870"/>
    <lineage>
        <taxon>Eukaryota</taxon>
        <taxon>Fungi</taxon>
        <taxon>Dikarya</taxon>
        <taxon>Ascomycota</taxon>
        <taxon>Pezizomycotina</taxon>
        <taxon>Dothideomycetes</taxon>
        <taxon>Dothideomycetidae</taxon>
        <taxon>Cladosporiales</taxon>
        <taxon>Cladosporiaceae</taxon>
        <taxon>Cryoendolithus</taxon>
    </lineage>
</organism>